<evidence type="ECO:0000313" key="2">
    <source>
        <dbReference type="EMBL" id="KIK84752.1"/>
    </source>
</evidence>
<dbReference type="InterPro" id="IPR036047">
    <property type="entry name" value="F-box-like_dom_sf"/>
</dbReference>
<dbReference type="InParanoid" id="A0A0D0CPA1"/>
<dbReference type="InterPro" id="IPR001810">
    <property type="entry name" value="F-box_dom"/>
</dbReference>
<dbReference type="AlphaFoldDB" id="A0A0D0CPA1"/>
<dbReference type="Proteomes" id="UP000054538">
    <property type="component" value="Unassembled WGS sequence"/>
</dbReference>
<feature type="non-terminal residue" evidence="2">
    <location>
        <position position="101"/>
    </location>
</feature>
<dbReference type="Gene3D" id="1.20.1280.50">
    <property type="match status" value="1"/>
</dbReference>
<sequence length="101" mass="11877">QEEVRKLKDTESILQKQIQRCQSYLGDVQTQLYSKINKANEVQNLLAPVSRLPNEMLLAIFEEAVSCQDPRKAVRAEFNISQVSRRWRDLAIHSPRLWRRV</sequence>
<gene>
    <name evidence="2" type="ORF">PAXRUDRAFT_81623</name>
</gene>
<evidence type="ECO:0000259" key="1">
    <source>
        <dbReference type="Pfam" id="PF12937"/>
    </source>
</evidence>
<evidence type="ECO:0000313" key="3">
    <source>
        <dbReference type="Proteomes" id="UP000054538"/>
    </source>
</evidence>
<dbReference type="OrthoDB" id="3219769at2759"/>
<dbReference type="Pfam" id="PF12937">
    <property type="entry name" value="F-box-like"/>
    <property type="match status" value="1"/>
</dbReference>
<organism evidence="2 3">
    <name type="scientific">Paxillus rubicundulus Ve08.2h10</name>
    <dbReference type="NCBI Taxonomy" id="930991"/>
    <lineage>
        <taxon>Eukaryota</taxon>
        <taxon>Fungi</taxon>
        <taxon>Dikarya</taxon>
        <taxon>Basidiomycota</taxon>
        <taxon>Agaricomycotina</taxon>
        <taxon>Agaricomycetes</taxon>
        <taxon>Agaricomycetidae</taxon>
        <taxon>Boletales</taxon>
        <taxon>Paxilineae</taxon>
        <taxon>Paxillaceae</taxon>
        <taxon>Paxillus</taxon>
    </lineage>
</organism>
<feature type="domain" description="F-box" evidence="1">
    <location>
        <begin position="50"/>
        <end position="101"/>
    </location>
</feature>
<proteinExistence type="predicted"/>
<feature type="non-terminal residue" evidence="2">
    <location>
        <position position="1"/>
    </location>
</feature>
<reference evidence="2 3" key="1">
    <citation type="submission" date="2014-04" db="EMBL/GenBank/DDBJ databases">
        <authorList>
            <consortium name="DOE Joint Genome Institute"/>
            <person name="Kuo A."/>
            <person name="Kohler A."/>
            <person name="Jargeat P."/>
            <person name="Nagy L.G."/>
            <person name="Floudas D."/>
            <person name="Copeland A."/>
            <person name="Barry K.W."/>
            <person name="Cichocki N."/>
            <person name="Veneault-Fourrey C."/>
            <person name="LaButti K."/>
            <person name="Lindquist E.A."/>
            <person name="Lipzen A."/>
            <person name="Lundell T."/>
            <person name="Morin E."/>
            <person name="Murat C."/>
            <person name="Sun H."/>
            <person name="Tunlid A."/>
            <person name="Henrissat B."/>
            <person name="Grigoriev I.V."/>
            <person name="Hibbett D.S."/>
            <person name="Martin F."/>
            <person name="Nordberg H.P."/>
            <person name="Cantor M.N."/>
            <person name="Hua S.X."/>
        </authorList>
    </citation>
    <scope>NUCLEOTIDE SEQUENCE [LARGE SCALE GENOMIC DNA]</scope>
    <source>
        <strain evidence="2 3">Ve08.2h10</strain>
    </source>
</reference>
<name>A0A0D0CPA1_9AGAM</name>
<reference evidence="3" key="2">
    <citation type="submission" date="2015-01" db="EMBL/GenBank/DDBJ databases">
        <title>Evolutionary Origins and Diversification of the Mycorrhizal Mutualists.</title>
        <authorList>
            <consortium name="DOE Joint Genome Institute"/>
            <consortium name="Mycorrhizal Genomics Consortium"/>
            <person name="Kohler A."/>
            <person name="Kuo A."/>
            <person name="Nagy L.G."/>
            <person name="Floudas D."/>
            <person name="Copeland A."/>
            <person name="Barry K.W."/>
            <person name="Cichocki N."/>
            <person name="Veneault-Fourrey C."/>
            <person name="LaButti K."/>
            <person name="Lindquist E.A."/>
            <person name="Lipzen A."/>
            <person name="Lundell T."/>
            <person name="Morin E."/>
            <person name="Murat C."/>
            <person name="Riley R."/>
            <person name="Ohm R."/>
            <person name="Sun H."/>
            <person name="Tunlid A."/>
            <person name="Henrissat B."/>
            <person name="Grigoriev I.V."/>
            <person name="Hibbett D.S."/>
            <person name="Martin F."/>
        </authorList>
    </citation>
    <scope>NUCLEOTIDE SEQUENCE [LARGE SCALE GENOMIC DNA]</scope>
    <source>
        <strain evidence="3">Ve08.2h10</strain>
    </source>
</reference>
<protein>
    <submittedName>
        <fullName evidence="2">Unplaced genomic scaffold scaffold_751, whole genome shotgun sequence</fullName>
    </submittedName>
</protein>
<accession>A0A0D0CPA1</accession>
<keyword evidence="3" id="KW-1185">Reference proteome</keyword>
<dbReference type="EMBL" id="KN825573">
    <property type="protein sequence ID" value="KIK84752.1"/>
    <property type="molecule type" value="Genomic_DNA"/>
</dbReference>
<dbReference type="SUPFAM" id="SSF81383">
    <property type="entry name" value="F-box domain"/>
    <property type="match status" value="1"/>
</dbReference>
<dbReference type="HOGENOM" id="CLU_2298379_0_0_1"/>